<dbReference type="EMBL" id="CP159989">
    <property type="protein sequence ID" value="XCP81836.1"/>
    <property type="molecule type" value="Genomic_DNA"/>
</dbReference>
<accession>A0AAU8N353</accession>
<gene>
    <name evidence="2" type="ORF">ABXS69_07485</name>
</gene>
<protein>
    <submittedName>
        <fullName evidence="2">Uncharacterized protein</fullName>
    </submittedName>
</protein>
<organism evidence="2">
    <name type="scientific">Actinomyces timonensis</name>
    <dbReference type="NCBI Taxonomy" id="1288391"/>
    <lineage>
        <taxon>Bacteria</taxon>
        <taxon>Bacillati</taxon>
        <taxon>Actinomycetota</taxon>
        <taxon>Actinomycetes</taxon>
        <taxon>Actinomycetales</taxon>
        <taxon>Actinomycetaceae</taxon>
        <taxon>Actinomyces</taxon>
    </lineage>
</organism>
<dbReference type="RefSeq" id="WP_366180090.1">
    <property type="nucleotide sequence ID" value="NZ_CP159989.1"/>
</dbReference>
<dbReference type="AlphaFoldDB" id="A0AAU8N353"/>
<feature type="region of interest" description="Disordered" evidence="1">
    <location>
        <begin position="53"/>
        <end position="97"/>
    </location>
</feature>
<feature type="region of interest" description="Disordered" evidence="1">
    <location>
        <begin position="1"/>
        <end position="31"/>
    </location>
</feature>
<evidence type="ECO:0000313" key="2">
    <source>
        <dbReference type="EMBL" id="XCP81836.1"/>
    </source>
</evidence>
<evidence type="ECO:0000256" key="1">
    <source>
        <dbReference type="SAM" id="MobiDB-lite"/>
    </source>
</evidence>
<sequence>MRACRLEKQMEARRASDVDLEQGGSLREDADGDADILQGCPLLSAPLIEVTATGVDRPQVDGRGEAQPGDRGGGPIAQPSISGEELPLDSLRAMPMR</sequence>
<name>A0AAU8N353_9ACTO</name>
<reference evidence="2" key="1">
    <citation type="submission" date="2024-05" db="EMBL/GenBank/DDBJ databases">
        <title>Draft genome assemblies of 36 bacteria isolated from hibernating arctic ground squirrels.</title>
        <authorList>
            <person name="McKee H."/>
            <person name="Mullen L."/>
            <person name="Drown D.M."/>
            <person name="Duddleston K.N."/>
        </authorList>
    </citation>
    <scope>NUCLEOTIDE SEQUENCE</scope>
    <source>
        <strain evidence="2">AR004</strain>
    </source>
</reference>
<proteinExistence type="predicted"/>
<feature type="compositionally biased region" description="Basic and acidic residues" evidence="1">
    <location>
        <begin position="1"/>
        <end position="17"/>
    </location>
</feature>